<dbReference type="RefSeq" id="WP_232594002.1">
    <property type="nucleotide sequence ID" value="NZ_BSPD01000080.1"/>
</dbReference>
<dbReference type="EMBL" id="BSPD01000080">
    <property type="protein sequence ID" value="GLS27521.1"/>
    <property type="molecule type" value="Genomic_DNA"/>
</dbReference>
<evidence type="ECO:0000256" key="1">
    <source>
        <dbReference type="ARBA" id="ARBA00004196"/>
    </source>
</evidence>
<dbReference type="InterPro" id="IPR011990">
    <property type="entry name" value="TPR-like_helical_dom_sf"/>
</dbReference>
<keyword evidence="6" id="KW-0812">Transmembrane</keyword>
<proteinExistence type="predicted"/>
<evidence type="ECO:0000259" key="7">
    <source>
        <dbReference type="Pfam" id="PF23892"/>
    </source>
</evidence>
<dbReference type="InterPro" id="IPR051263">
    <property type="entry name" value="C-type_cytochrome_biogenesis"/>
</dbReference>
<comment type="caution">
    <text evidence="9">The sequence shown here is derived from an EMBL/GenBank/DDBJ whole genome shotgun (WGS) entry which is preliminary data.</text>
</comment>
<keyword evidence="3" id="KW-0201">Cytochrome c-type biogenesis</keyword>
<keyword evidence="6" id="KW-0472">Membrane</keyword>
<dbReference type="AlphaFoldDB" id="A0AA37TC16"/>
<feature type="domain" description="Cytochrome c-type biogenesis protein H TPR" evidence="8">
    <location>
        <begin position="142"/>
        <end position="271"/>
    </location>
</feature>
<feature type="repeat" description="TPR" evidence="5">
    <location>
        <begin position="168"/>
        <end position="201"/>
    </location>
</feature>
<dbReference type="GO" id="GO:0005886">
    <property type="term" value="C:plasma membrane"/>
    <property type="evidence" value="ECO:0007669"/>
    <property type="project" value="TreeGrafter"/>
</dbReference>
<comment type="subcellular location">
    <subcellularLocation>
        <location evidence="1">Cell envelope</location>
    </subcellularLocation>
</comment>
<dbReference type="NCBIfam" id="TIGR03142">
    <property type="entry name" value="cytochro_ccmI"/>
    <property type="match status" value="1"/>
</dbReference>
<gene>
    <name evidence="9" type="primary">cycH</name>
    <name evidence="9" type="ORF">GCM10007877_32400</name>
</gene>
<dbReference type="InterPro" id="IPR056412">
    <property type="entry name" value="Ig_CycH"/>
</dbReference>
<dbReference type="PANTHER" id="PTHR47870:SF4">
    <property type="entry name" value="CYTOCHROME C-TYPE BIOGENESIS PROTEIN CYCH"/>
    <property type="match status" value="1"/>
</dbReference>
<dbReference type="SMART" id="SM00028">
    <property type="entry name" value="TPR"/>
    <property type="match status" value="2"/>
</dbReference>
<feature type="transmembrane region" description="Helical" evidence="6">
    <location>
        <begin position="94"/>
        <end position="113"/>
    </location>
</feature>
<name>A0AA37TC16_9GAMM</name>
<evidence type="ECO:0000256" key="5">
    <source>
        <dbReference type="PROSITE-ProRule" id="PRU00339"/>
    </source>
</evidence>
<dbReference type="GO" id="GO:0030313">
    <property type="term" value="C:cell envelope"/>
    <property type="evidence" value="ECO:0007669"/>
    <property type="project" value="UniProtKB-SubCell"/>
</dbReference>
<evidence type="ECO:0000313" key="9">
    <source>
        <dbReference type="EMBL" id="GLS27521.1"/>
    </source>
</evidence>
<dbReference type="InterPro" id="IPR056413">
    <property type="entry name" value="TPR_CcmH_CycH"/>
</dbReference>
<dbReference type="InterPro" id="IPR017560">
    <property type="entry name" value="Cyt_c_biogenesis_CcmI"/>
</dbReference>
<keyword evidence="10" id="KW-1185">Reference proteome</keyword>
<dbReference type="Gene3D" id="1.25.40.10">
    <property type="entry name" value="Tetratricopeptide repeat domain"/>
    <property type="match status" value="1"/>
</dbReference>
<evidence type="ECO:0000256" key="6">
    <source>
        <dbReference type="SAM" id="Phobius"/>
    </source>
</evidence>
<evidence type="ECO:0000256" key="3">
    <source>
        <dbReference type="ARBA" id="ARBA00022748"/>
    </source>
</evidence>
<reference evidence="9 10" key="1">
    <citation type="journal article" date="2014" name="Int. J. Syst. Evol. Microbiol.">
        <title>Complete genome sequence of Corynebacterium casei LMG S-19264T (=DSM 44701T), isolated from a smear-ripened cheese.</title>
        <authorList>
            <consortium name="US DOE Joint Genome Institute (JGI-PGF)"/>
            <person name="Walter F."/>
            <person name="Albersmeier A."/>
            <person name="Kalinowski J."/>
            <person name="Ruckert C."/>
        </authorList>
    </citation>
    <scope>NUCLEOTIDE SEQUENCE [LARGE SCALE GENOMIC DNA]</scope>
    <source>
        <strain evidence="9 10">NBRC 110095</strain>
    </source>
</reference>
<feature type="transmembrane region" description="Helical" evidence="6">
    <location>
        <begin position="6"/>
        <end position="24"/>
    </location>
</feature>
<sequence>MTELWMGAAGLALFAMAFVLWPLLKHSTRSKAEIDQERANVQLYKSHLAELNESQRAGALTDDVYNQLKDELDRSLLEDNQPAKGGSDRARASGWPILIAIALLVPVAGLFMYSQRGFFPDMELRSLLQAKEEAAIQAFRAGSPMDQKVIRDLVSNLEARVENDPENIQAWYHLAQNLMELQEYRSAIEAYKQVLTINPEETTVMAELAQAVFIASGNRMIPEIENLALRVLEKDPQNTTALGLAGIAAFGKSEYTAAIGFWQRAKTIMGNAPGAESLQAGIDRARKALGESAGSVVADVDAANTVDDTQEGAVEAGLSVVLDVSLGESVQANPDQAVFVYARAWNGAKMPLAITRLKVKDLPQAVTLNESMAMMEGMSMASFPKLELVARLSQDGSPMAKPGDVQGAVGPVSHDDLSDGFELIINTPVN</sequence>
<keyword evidence="2" id="KW-0677">Repeat</keyword>
<dbReference type="Pfam" id="PF23914">
    <property type="entry name" value="TPR_CcmH_CycH"/>
    <property type="match status" value="1"/>
</dbReference>
<dbReference type="Proteomes" id="UP001156870">
    <property type="component" value="Unassembled WGS sequence"/>
</dbReference>
<dbReference type="PROSITE" id="PS50005">
    <property type="entry name" value="TPR"/>
    <property type="match status" value="1"/>
</dbReference>
<dbReference type="InterPro" id="IPR019734">
    <property type="entry name" value="TPR_rpt"/>
</dbReference>
<evidence type="ECO:0000313" key="10">
    <source>
        <dbReference type="Proteomes" id="UP001156870"/>
    </source>
</evidence>
<protein>
    <submittedName>
        <fullName evidence="9">Cytochrome c-type biogenesis protein CycH</fullName>
    </submittedName>
</protein>
<evidence type="ECO:0000256" key="4">
    <source>
        <dbReference type="ARBA" id="ARBA00022803"/>
    </source>
</evidence>
<accession>A0AA37TC16</accession>
<dbReference type="PROSITE" id="PS50293">
    <property type="entry name" value="TPR_REGION"/>
    <property type="match status" value="1"/>
</dbReference>
<organism evidence="9 10">
    <name type="scientific">Marinibactrum halimedae</name>
    <dbReference type="NCBI Taxonomy" id="1444977"/>
    <lineage>
        <taxon>Bacteria</taxon>
        <taxon>Pseudomonadati</taxon>
        <taxon>Pseudomonadota</taxon>
        <taxon>Gammaproteobacteria</taxon>
        <taxon>Cellvibrionales</taxon>
        <taxon>Cellvibrionaceae</taxon>
        <taxon>Marinibactrum</taxon>
    </lineage>
</organism>
<dbReference type="GO" id="GO:0017004">
    <property type="term" value="P:cytochrome complex assembly"/>
    <property type="evidence" value="ECO:0007669"/>
    <property type="project" value="UniProtKB-KW"/>
</dbReference>
<dbReference type="SUPFAM" id="SSF48452">
    <property type="entry name" value="TPR-like"/>
    <property type="match status" value="1"/>
</dbReference>
<keyword evidence="6" id="KW-1133">Transmembrane helix</keyword>
<evidence type="ECO:0000259" key="8">
    <source>
        <dbReference type="Pfam" id="PF23914"/>
    </source>
</evidence>
<feature type="domain" description="Cytochrome c-type biogenesis protein H Ig-like" evidence="7">
    <location>
        <begin position="323"/>
        <end position="426"/>
    </location>
</feature>
<evidence type="ECO:0000256" key="2">
    <source>
        <dbReference type="ARBA" id="ARBA00022737"/>
    </source>
</evidence>
<dbReference type="PANTHER" id="PTHR47870">
    <property type="entry name" value="CYTOCHROME C-TYPE BIOGENESIS PROTEIN CCMH"/>
    <property type="match status" value="1"/>
</dbReference>
<dbReference type="Pfam" id="PF23892">
    <property type="entry name" value="Ig_CycH"/>
    <property type="match status" value="1"/>
</dbReference>
<keyword evidence="4 5" id="KW-0802">TPR repeat</keyword>